<dbReference type="AlphaFoldDB" id="A0A3D9RV46"/>
<dbReference type="RefSeq" id="WP_115879075.1">
    <property type="nucleotide sequence ID" value="NZ_QTTQ01000010.1"/>
</dbReference>
<evidence type="ECO:0000256" key="1">
    <source>
        <dbReference type="SAM" id="Phobius"/>
    </source>
</evidence>
<dbReference type="Pfam" id="PF02470">
    <property type="entry name" value="MlaD"/>
    <property type="match status" value="1"/>
</dbReference>
<comment type="caution">
    <text evidence="3">The sequence shown here is derived from an EMBL/GenBank/DDBJ whole genome shotgun (WGS) entry which is preliminary data.</text>
</comment>
<dbReference type="EMBL" id="QTTQ01000010">
    <property type="protein sequence ID" value="REE81621.1"/>
    <property type="molecule type" value="Genomic_DNA"/>
</dbReference>
<organism evidence="3 4">
    <name type="scientific">Lutibacter oceani</name>
    <dbReference type="NCBI Taxonomy" id="1853311"/>
    <lineage>
        <taxon>Bacteria</taxon>
        <taxon>Pseudomonadati</taxon>
        <taxon>Bacteroidota</taxon>
        <taxon>Flavobacteriia</taxon>
        <taxon>Flavobacteriales</taxon>
        <taxon>Flavobacteriaceae</taxon>
        <taxon>Lutibacter</taxon>
    </lineage>
</organism>
<evidence type="ECO:0000313" key="3">
    <source>
        <dbReference type="EMBL" id="REE81621.1"/>
    </source>
</evidence>
<sequence length="335" mass="36762">MKKSSSQKISLGLFVILSTIILIIALYFIGNRQNLFGKTFKISAVFNNVNGLILGNNVRYSGINVGTVKNINMINDTTICVDMIIEEKFLKHIKKNAVAGISSDGLVGSMVINIAPEKAFAAPLNPGDTIKSYSKISTNDMLETLNTTNDNISLLTSDLLKITTNIQKGKGTLAMLLNDPDLATSLKNTIFNLQTASKSASNSLTEFNSIIKSINYDESLSAVLLSDSIAAIQMKSIIANLDTSSFGIDSVITNLNELVLTIKNGNGTLNYVVNDTTLVNNIDSTVKNIKEGSIRLNENLEALKHNFFFRGYFKKLERKKAKEEKNKKYKSEIND</sequence>
<dbReference type="OrthoDB" id="9771725at2"/>
<dbReference type="InterPro" id="IPR052336">
    <property type="entry name" value="MlaD_Phospholipid_Transporter"/>
</dbReference>
<dbReference type="InterPro" id="IPR003399">
    <property type="entry name" value="Mce/MlaD"/>
</dbReference>
<evidence type="ECO:0000313" key="4">
    <source>
        <dbReference type="Proteomes" id="UP000256429"/>
    </source>
</evidence>
<evidence type="ECO:0000259" key="2">
    <source>
        <dbReference type="Pfam" id="PF02470"/>
    </source>
</evidence>
<protein>
    <submittedName>
        <fullName evidence="3">Phospholipid/cholesterol/gamma-HCH transport system substrate-binding protein</fullName>
    </submittedName>
</protein>
<keyword evidence="1" id="KW-0472">Membrane</keyword>
<feature type="transmembrane region" description="Helical" evidence="1">
    <location>
        <begin position="12"/>
        <end position="30"/>
    </location>
</feature>
<dbReference type="Proteomes" id="UP000256429">
    <property type="component" value="Unassembled WGS sequence"/>
</dbReference>
<keyword evidence="4" id="KW-1185">Reference proteome</keyword>
<keyword evidence="1" id="KW-0812">Transmembrane</keyword>
<accession>A0A3D9RV46</accession>
<feature type="domain" description="Mce/MlaD" evidence="2">
    <location>
        <begin position="41"/>
        <end position="116"/>
    </location>
</feature>
<keyword evidence="1" id="KW-1133">Transmembrane helix</keyword>
<name>A0A3D9RV46_9FLAO</name>
<gene>
    <name evidence="3" type="ORF">BX611_1156</name>
</gene>
<proteinExistence type="predicted"/>
<dbReference type="PANTHER" id="PTHR33371:SF4">
    <property type="entry name" value="INTERMEMBRANE PHOSPHOLIPID TRANSPORT SYSTEM BINDING PROTEIN MLAD"/>
    <property type="match status" value="1"/>
</dbReference>
<reference evidence="3 4" key="1">
    <citation type="submission" date="2018-08" db="EMBL/GenBank/DDBJ databases">
        <title>Genomic Encyclopedia of Type Strains, Phase III (KMG-III): the genomes of soil and plant-associated and newly described type strains.</title>
        <authorList>
            <person name="Whitman W."/>
        </authorList>
    </citation>
    <scope>NUCLEOTIDE SEQUENCE [LARGE SCALE GENOMIC DNA]</scope>
    <source>
        <strain evidence="3 4">325-5</strain>
    </source>
</reference>
<dbReference type="PANTHER" id="PTHR33371">
    <property type="entry name" value="INTERMEMBRANE PHOSPHOLIPID TRANSPORT SYSTEM BINDING PROTEIN MLAD-RELATED"/>
    <property type="match status" value="1"/>
</dbReference>